<dbReference type="GO" id="GO:0006203">
    <property type="term" value="P:dGTP catabolic process"/>
    <property type="evidence" value="ECO:0007669"/>
    <property type="project" value="TreeGrafter"/>
</dbReference>
<proteinExistence type="predicted"/>
<sequence length="428" mass="49042">MIKRFVDSRQFRRLQYIKQLGATDYAGWPQTSYSRFDHSLGVSRLARKMASHLKRTQPELSITDRDVNCVEIAGLCHDLGHGPWSHLWDGLFMPSVLKGSRWSHEEGSEMMFDAIIEEERIPLPKEDQQFIKALISGDPSRTPREKGFFFDIVANRRNGFDVDKYDYIRRDNHLIGSHTTSLSLLSLIESSRVIDSQICYNADIASYIYNLAISRFRLHKEVYNNVISKAVNYMIIDGLSKADRVMNIAQRVFNAEEYLTLTDDIMPQIEATTDPRLSESRAILRRIHDKNQHYECILNEVVDLGQWKIFAKYVTGQRILEASRRLAPADSRELEFLKGSDVIVDFSLVHHGMKEDNPMKFVAFYSAENNNVWLKLDQTHYSSSPLPSNFAEVLLSVYSKSRAASKLLEAGCHDVLQNIEANIATANV</sequence>
<dbReference type="AlphaFoldDB" id="A0A8H8CJS4"/>
<dbReference type="InterPro" id="IPR006674">
    <property type="entry name" value="HD_domain"/>
</dbReference>
<dbReference type="CDD" id="cd00077">
    <property type="entry name" value="HDc"/>
    <property type="match status" value="1"/>
</dbReference>
<dbReference type="Gene3D" id="1.10.3210.10">
    <property type="entry name" value="Hypothetical protein af1432"/>
    <property type="match status" value="1"/>
</dbReference>
<dbReference type="OrthoDB" id="9991235at2759"/>
<reference evidence="2" key="1">
    <citation type="submission" date="2021-02" db="EMBL/GenBank/DDBJ databases">
        <title>Psilocybe cubensis genome.</title>
        <authorList>
            <person name="Mckernan K.J."/>
            <person name="Crawford S."/>
            <person name="Trippe A."/>
            <person name="Kane L.T."/>
            <person name="Mclaughlin S."/>
        </authorList>
    </citation>
    <scope>NUCLEOTIDE SEQUENCE [LARGE SCALE GENOMIC DNA]</scope>
    <source>
        <strain evidence="2">MGC-MH-2018</strain>
    </source>
</reference>
<evidence type="ECO:0000259" key="1">
    <source>
        <dbReference type="SMART" id="SM00471"/>
    </source>
</evidence>
<dbReference type="Pfam" id="PF01966">
    <property type="entry name" value="HD"/>
    <property type="match status" value="1"/>
</dbReference>
<name>A0A8H8CJS4_PSICU</name>
<accession>A0A8H8CJS4</accession>
<feature type="domain" description="HD/PDEase" evidence="1">
    <location>
        <begin position="31"/>
        <end position="177"/>
    </location>
</feature>
<dbReference type="SUPFAM" id="SSF109604">
    <property type="entry name" value="HD-domain/PDEase-like"/>
    <property type="match status" value="1"/>
</dbReference>
<gene>
    <name evidence="2" type="ORF">JR316_007921</name>
</gene>
<dbReference type="Gene3D" id="3.30.70.2760">
    <property type="match status" value="1"/>
</dbReference>
<organism evidence="2">
    <name type="scientific">Psilocybe cubensis</name>
    <name type="common">Psychedelic mushroom</name>
    <name type="synonym">Stropharia cubensis</name>
    <dbReference type="NCBI Taxonomy" id="181762"/>
    <lineage>
        <taxon>Eukaryota</taxon>
        <taxon>Fungi</taxon>
        <taxon>Dikarya</taxon>
        <taxon>Basidiomycota</taxon>
        <taxon>Agaricomycotina</taxon>
        <taxon>Agaricomycetes</taxon>
        <taxon>Agaricomycetidae</taxon>
        <taxon>Agaricales</taxon>
        <taxon>Agaricineae</taxon>
        <taxon>Strophariaceae</taxon>
        <taxon>Psilocybe</taxon>
    </lineage>
</organism>
<dbReference type="InterPro" id="IPR050135">
    <property type="entry name" value="dGTPase-like"/>
</dbReference>
<dbReference type="GO" id="GO:0008832">
    <property type="term" value="F:dGTPase activity"/>
    <property type="evidence" value="ECO:0007669"/>
    <property type="project" value="TreeGrafter"/>
</dbReference>
<protein>
    <recommendedName>
        <fullName evidence="1">HD/PDEase domain-containing protein</fullName>
    </recommendedName>
</protein>
<dbReference type="SMART" id="SM00471">
    <property type="entry name" value="HDc"/>
    <property type="match status" value="1"/>
</dbReference>
<evidence type="ECO:0000313" key="2">
    <source>
        <dbReference type="EMBL" id="KAG5167570.1"/>
    </source>
</evidence>
<dbReference type="GO" id="GO:0005634">
    <property type="term" value="C:nucleus"/>
    <property type="evidence" value="ECO:0007669"/>
    <property type="project" value="TreeGrafter"/>
</dbReference>
<comment type="caution">
    <text evidence="2">The sequence shown here is derived from an EMBL/GenBank/DDBJ whole genome shotgun (WGS) entry which is preliminary data.</text>
</comment>
<dbReference type="PANTHER" id="PTHR11373">
    <property type="entry name" value="DEOXYNUCLEOSIDE TRIPHOSPHATE TRIPHOSPHOHYDROLASE"/>
    <property type="match status" value="1"/>
</dbReference>
<dbReference type="PANTHER" id="PTHR11373:SF4">
    <property type="entry name" value="DEOXYNUCLEOSIDE TRIPHOSPHATE TRIPHOSPHOHYDROLASE SAMHD1"/>
    <property type="match status" value="1"/>
</dbReference>
<dbReference type="InterPro" id="IPR003607">
    <property type="entry name" value="HD/PDEase_dom"/>
</dbReference>
<dbReference type="EMBL" id="JAFIQS010000007">
    <property type="protein sequence ID" value="KAG5167570.1"/>
    <property type="molecule type" value="Genomic_DNA"/>
</dbReference>